<evidence type="ECO:0000313" key="1">
    <source>
        <dbReference type="EMBL" id="GAA53503.1"/>
    </source>
</evidence>
<reference evidence="1" key="1">
    <citation type="journal article" date="2011" name="Genome Biol.">
        <title>The draft genome of the carcinogenic human liver fluke Clonorchis sinensis.</title>
        <authorList>
            <person name="Wang X."/>
            <person name="Chen W."/>
            <person name="Huang Y."/>
            <person name="Sun J."/>
            <person name="Men J."/>
            <person name="Liu H."/>
            <person name="Luo F."/>
            <person name="Guo L."/>
            <person name="Lv X."/>
            <person name="Deng C."/>
            <person name="Zhou C."/>
            <person name="Fan Y."/>
            <person name="Li X."/>
            <person name="Huang L."/>
            <person name="Hu Y."/>
            <person name="Liang C."/>
            <person name="Hu X."/>
            <person name="Xu J."/>
            <person name="Yu X."/>
        </authorList>
    </citation>
    <scope>NUCLEOTIDE SEQUENCE [LARGE SCALE GENOMIC DNA]</scope>
    <source>
        <strain evidence="1">Henan</strain>
    </source>
</reference>
<gene>
    <name evidence="1" type="ORF">CLF_110385</name>
</gene>
<name>G7YKM1_CLOSI</name>
<evidence type="ECO:0000313" key="2">
    <source>
        <dbReference type="Proteomes" id="UP000008909"/>
    </source>
</evidence>
<proteinExistence type="predicted"/>
<keyword evidence="2" id="KW-1185">Reference proteome</keyword>
<organism evidence="1 2">
    <name type="scientific">Clonorchis sinensis</name>
    <name type="common">Chinese liver fluke</name>
    <dbReference type="NCBI Taxonomy" id="79923"/>
    <lineage>
        <taxon>Eukaryota</taxon>
        <taxon>Metazoa</taxon>
        <taxon>Spiralia</taxon>
        <taxon>Lophotrochozoa</taxon>
        <taxon>Platyhelminthes</taxon>
        <taxon>Trematoda</taxon>
        <taxon>Digenea</taxon>
        <taxon>Opisthorchiida</taxon>
        <taxon>Opisthorchiata</taxon>
        <taxon>Opisthorchiidae</taxon>
        <taxon>Clonorchis</taxon>
    </lineage>
</organism>
<reference key="2">
    <citation type="submission" date="2011-10" db="EMBL/GenBank/DDBJ databases">
        <title>The genome and transcriptome sequence of Clonorchis sinensis provide insights into the carcinogenic liver fluke.</title>
        <authorList>
            <person name="Wang X."/>
            <person name="Huang Y."/>
            <person name="Chen W."/>
            <person name="Liu H."/>
            <person name="Guo L."/>
            <person name="Chen Y."/>
            <person name="Luo F."/>
            <person name="Zhou W."/>
            <person name="Sun J."/>
            <person name="Mao Q."/>
            <person name="Liang P."/>
            <person name="Zhou C."/>
            <person name="Tian Y."/>
            <person name="Men J."/>
            <person name="Lv X."/>
            <person name="Huang L."/>
            <person name="Zhou J."/>
            <person name="Hu Y."/>
            <person name="Li R."/>
            <person name="Zhang F."/>
            <person name="Lei H."/>
            <person name="Li X."/>
            <person name="Hu X."/>
            <person name="Liang C."/>
            <person name="Xu J."/>
            <person name="Wu Z."/>
            <person name="Yu X."/>
        </authorList>
    </citation>
    <scope>NUCLEOTIDE SEQUENCE</scope>
    <source>
        <strain>Henan</strain>
    </source>
</reference>
<protein>
    <submittedName>
        <fullName evidence="1">Uncharacterized protein</fullName>
    </submittedName>
</protein>
<dbReference type="EMBL" id="DF143512">
    <property type="protein sequence ID" value="GAA53503.1"/>
    <property type="molecule type" value="Genomic_DNA"/>
</dbReference>
<dbReference type="AlphaFoldDB" id="G7YKM1"/>
<sequence>MNALLRHCDSTEKYKPVQVDPTGFDTTSLISLTWSKTHLFNPALTMSPRLVMKRLQSNCQARRTDQQSVKLRLLENSKPTKHMVNSAVYVWKSAFEEDRDGNDDEHGICPLWNGNHCPGSTAQSDMNTSMMESERSRVRYSLVGPSFSKLPEVIPNAVDYGNVPMSENQRRSTAELFKYCGYCHKIDQNTGPECKQHKAKQSTINMTSDNPDSHMMLVVVNSYGIYYCEHCMLAVLILPNYKRMGDTKSRSQGMALFQPSKCIAIHAGVWILQERWTLAGLKVTDVKTSYPGCSISNERLKLTPPERNFVRPTGNQTRTSRKQQDGFIFHGSVWIVMYSTFTQVVHASKILCILKNNIHRTSKVNKQIGAFKNSY</sequence>
<dbReference type="Proteomes" id="UP000008909">
    <property type="component" value="Unassembled WGS sequence"/>
</dbReference>
<accession>G7YKM1</accession>